<dbReference type="SMART" id="SM00448">
    <property type="entry name" value="REC"/>
    <property type="match status" value="1"/>
</dbReference>
<dbReference type="PROSITE" id="PS50043">
    <property type="entry name" value="HTH_LUXR_2"/>
    <property type="match status" value="1"/>
</dbReference>
<dbReference type="InterPro" id="IPR039420">
    <property type="entry name" value="WalR-like"/>
</dbReference>
<dbReference type="Proteomes" id="UP000199361">
    <property type="component" value="Unassembled WGS sequence"/>
</dbReference>
<dbReference type="InterPro" id="IPR001789">
    <property type="entry name" value="Sig_transdc_resp-reg_receiver"/>
</dbReference>
<keyword evidence="4" id="KW-0804">Transcription</keyword>
<dbReference type="InterPro" id="IPR058245">
    <property type="entry name" value="NreC/VraR/RcsB-like_REC"/>
</dbReference>
<dbReference type="InterPro" id="IPR011006">
    <property type="entry name" value="CheY-like_superfamily"/>
</dbReference>
<keyword evidence="2" id="KW-0805">Transcription regulation</keyword>
<dbReference type="PROSITE" id="PS50110">
    <property type="entry name" value="RESPONSE_REGULATORY"/>
    <property type="match status" value="1"/>
</dbReference>
<evidence type="ECO:0000313" key="8">
    <source>
        <dbReference type="EMBL" id="SET62484.1"/>
    </source>
</evidence>
<dbReference type="SMART" id="SM00421">
    <property type="entry name" value="HTH_LUXR"/>
    <property type="match status" value="1"/>
</dbReference>
<proteinExistence type="predicted"/>
<evidence type="ECO:0000313" key="9">
    <source>
        <dbReference type="Proteomes" id="UP000199361"/>
    </source>
</evidence>
<dbReference type="PROSITE" id="PS00622">
    <property type="entry name" value="HTH_LUXR_1"/>
    <property type="match status" value="1"/>
</dbReference>
<evidence type="ECO:0000256" key="2">
    <source>
        <dbReference type="ARBA" id="ARBA00023015"/>
    </source>
</evidence>
<dbReference type="AlphaFoldDB" id="A0A1I0FY08"/>
<evidence type="ECO:0000256" key="1">
    <source>
        <dbReference type="ARBA" id="ARBA00022553"/>
    </source>
</evidence>
<dbReference type="GO" id="GO:0006355">
    <property type="term" value="P:regulation of DNA-templated transcription"/>
    <property type="evidence" value="ECO:0007669"/>
    <property type="project" value="InterPro"/>
</dbReference>
<dbReference type="Pfam" id="PF00072">
    <property type="entry name" value="Response_reg"/>
    <property type="match status" value="1"/>
</dbReference>
<evidence type="ECO:0000256" key="4">
    <source>
        <dbReference type="ARBA" id="ARBA00023163"/>
    </source>
</evidence>
<dbReference type="CDD" id="cd17535">
    <property type="entry name" value="REC_NarL-like"/>
    <property type="match status" value="1"/>
</dbReference>
<dbReference type="InterPro" id="IPR000792">
    <property type="entry name" value="Tscrpt_reg_LuxR_C"/>
</dbReference>
<feature type="domain" description="Response regulatory" evidence="7">
    <location>
        <begin position="12"/>
        <end position="128"/>
    </location>
</feature>
<organism evidence="8 9">
    <name type="scientific">Nonomuraea wenchangensis</name>
    <dbReference type="NCBI Taxonomy" id="568860"/>
    <lineage>
        <taxon>Bacteria</taxon>
        <taxon>Bacillati</taxon>
        <taxon>Actinomycetota</taxon>
        <taxon>Actinomycetes</taxon>
        <taxon>Streptosporangiales</taxon>
        <taxon>Streptosporangiaceae</taxon>
        <taxon>Nonomuraea</taxon>
    </lineage>
</organism>
<gene>
    <name evidence="8" type="ORF">SAMN05421811_103637</name>
</gene>
<reference evidence="8 9" key="1">
    <citation type="submission" date="2016-10" db="EMBL/GenBank/DDBJ databases">
        <authorList>
            <person name="de Groot N.N."/>
        </authorList>
    </citation>
    <scope>NUCLEOTIDE SEQUENCE [LARGE SCALE GENOMIC DNA]</scope>
    <source>
        <strain evidence="8 9">CGMCC 4.5598</strain>
    </source>
</reference>
<keyword evidence="3 8" id="KW-0238">DNA-binding</keyword>
<dbReference type="STRING" id="568860.SAMN05421811_103637"/>
<keyword evidence="1 5" id="KW-0597">Phosphoprotein</keyword>
<dbReference type="PRINTS" id="PR00038">
    <property type="entry name" value="HTHLUXR"/>
</dbReference>
<feature type="modified residue" description="4-aspartylphosphate" evidence="5">
    <location>
        <position position="63"/>
    </location>
</feature>
<name>A0A1I0FY08_9ACTN</name>
<evidence type="ECO:0000259" key="6">
    <source>
        <dbReference type="PROSITE" id="PS50043"/>
    </source>
</evidence>
<dbReference type="SUPFAM" id="SSF46894">
    <property type="entry name" value="C-terminal effector domain of the bipartite response regulators"/>
    <property type="match status" value="1"/>
</dbReference>
<keyword evidence="9" id="KW-1185">Reference proteome</keyword>
<dbReference type="PANTHER" id="PTHR43214">
    <property type="entry name" value="TWO-COMPONENT RESPONSE REGULATOR"/>
    <property type="match status" value="1"/>
</dbReference>
<dbReference type="GO" id="GO:0003677">
    <property type="term" value="F:DNA binding"/>
    <property type="evidence" value="ECO:0007669"/>
    <property type="project" value="UniProtKB-KW"/>
</dbReference>
<dbReference type="CDD" id="cd06170">
    <property type="entry name" value="LuxR_C_like"/>
    <property type="match status" value="1"/>
</dbReference>
<dbReference type="PANTHER" id="PTHR43214:SF24">
    <property type="entry name" value="TRANSCRIPTIONAL REGULATORY PROTEIN NARL-RELATED"/>
    <property type="match status" value="1"/>
</dbReference>
<dbReference type="Pfam" id="PF00196">
    <property type="entry name" value="GerE"/>
    <property type="match status" value="1"/>
</dbReference>
<dbReference type="Gene3D" id="3.40.50.2300">
    <property type="match status" value="1"/>
</dbReference>
<dbReference type="SUPFAM" id="SSF52172">
    <property type="entry name" value="CheY-like"/>
    <property type="match status" value="1"/>
</dbReference>
<evidence type="ECO:0000259" key="7">
    <source>
        <dbReference type="PROSITE" id="PS50110"/>
    </source>
</evidence>
<protein>
    <submittedName>
        <fullName evidence="8">DNA-binding response regulator, NarL/FixJ family, contains REC and HTH domains</fullName>
    </submittedName>
</protein>
<dbReference type="GO" id="GO:0000160">
    <property type="term" value="P:phosphorelay signal transduction system"/>
    <property type="evidence" value="ECO:0007669"/>
    <property type="project" value="InterPro"/>
</dbReference>
<evidence type="ECO:0000256" key="5">
    <source>
        <dbReference type="PROSITE-ProRule" id="PRU00169"/>
    </source>
</evidence>
<evidence type="ECO:0000256" key="3">
    <source>
        <dbReference type="ARBA" id="ARBA00023125"/>
    </source>
</evidence>
<feature type="domain" description="HTH luxR-type" evidence="6">
    <location>
        <begin position="153"/>
        <end position="218"/>
    </location>
</feature>
<sequence length="225" mass="23596">MSAPVDASAPVRLVVADDHPMFRFGLRAALASSPDVEVVGEAADGAELVRLVAELSPQVALTDLEMPGVDGLSALAVLTARFPDLGVLVLTMHADDERLLAAVRAGARGYLLKGAEREEITRAVLVVAAGGTVFGGEVGRRIAAYATRPLTAAGKVFPELTDREHEVLGLVAAGLGNHEIAARLVLSEKTVRNHVAAILAKLQARDRAALVARARDRGLGQHEVE</sequence>
<dbReference type="EMBL" id="FOHX01000003">
    <property type="protein sequence ID" value="SET62484.1"/>
    <property type="molecule type" value="Genomic_DNA"/>
</dbReference>
<accession>A0A1I0FY08</accession>
<dbReference type="RefSeq" id="WP_177240614.1">
    <property type="nucleotide sequence ID" value="NZ_JBITJT010000010.1"/>
</dbReference>
<dbReference type="InterPro" id="IPR016032">
    <property type="entry name" value="Sig_transdc_resp-reg_C-effctor"/>
</dbReference>